<keyword evidence="2 3" id="KW-0789">Thiol protease inhibitor</keyword>
<dbReference type="EMBL" id="CM035406">
    <property type="protein sequence ID" value="KAH7445676.1"/>
    <property type="molecule type" value="Genomic_DNA"/>
</dbReference>
<dbReference type="SUPFAM" id="SSF54403">
    <property type="entry name" value="Cystatin/monellin"/>
    <property type="match status" value="1"/>
</dbReference>
<dbReference type="GO" id="GO:0004869">
    <property type="term" value="F:cysteine-type endopeptidase inhibitor activity"/>
    <property type="evidence" value="ECO:0007669"/>
    <property type="project" value="UniProtKB-KW"/>
</dbReference>
<dbReference type="Gene3D" id="3.10.450.10">
    <property type="match status" value="1"/>
</dbReference>
<dbReference type="InterPro" id="IPR018073">
    <property type="entry name" value="Prot_inh_cystat_CS"/>
</dbReference>
<keyword evidence="1 3" id="KW-0646">Protease inhibitor</keyword>
<dbReference type="PANTHER" id="PTHR11413">
    <property type="entry name" value="CYSTATIN FAMILY MEMBER"/>
    <property type="match status" value="1"/>
</dbReference>
<evidence type="ECO:0000259" key="4">
    <source>
        <dbReference type="SMART" id="SM00043"/>
    </source>
</evidence>
<feature type="domain" description="Cystatin" evidence="4">
    <location>
        <begin position="29"/>
        <end position="122"/>
    </location>
</feature>
<protein>
    <recommendedName>
        <fullName evidence="3">Cysteine proteinase inhibitor</fullName>
    </recommendedName>
</protein>
<keyword evidence="3" id="KW-0732">Signal</keyword>
<dbReference type="InterPro" id="IPR027214">
    <property type="entry name" value="Cystatin"/>
</dbReference>
<keyword evidence="6" id="KW-1185">Reference proteome</keyword>
<feature type="chain" id="PRO_5035960726" description="Cysteine proteinase inhibitor" evidence="3">
    <location>
        <begin position="27"/>
        <end position="135"/>
    </location>
</feature>
<dbReference type="OMA" id="ARPECIL"/>
<evidence type="ECO:0000256" key="3">
    <source>
        <dbReference type="RuleBase" id="RU362130"/>
    </source>
</evidence>
<dbReference type="Pfam" id="PF16845">
    <property type="entry name" value="SQAPI"/>
    <property type="match status" value="1"/>
</dbReference>
<comment type="similarity">
    <text evidence="3">Belongs to the cystatin family. Phytocystatin subfamily.</text>
</comment>
<dbReference type="Proteomes" id="UP000825935">
    <property type="component" value="Chromosome 1"/>
</dbReference>
<dbReference type="AlphaFoldDB" id="A0A8T2VIN1"/>
<dbReference type="InterPro" id="IPR046350">
    <property type="entry name" value="Cystatin_sf"/>
</dbReference>
<gene>
    <name evidence="5" type="ORF">KP509_01G020000</name>
</gene>
<sequence>MGTGGSCAVSAVLVLLFCLACSPASAILRQPGGRRAVPSHDISSASEIQRLAKFAVDEYNSIEGKNLRFVRLVSAEQQVVSGIMYYLVIEAETAQGDVRSYEAKVWVKLWEDFQSLEEFKSLEPTFHAQGGGLNI</sequence>
<feature type="signal peptide" evidence="3">
    <location>
        <begin position="1"/>
        <end position="26"/>
    </location>
</feature>
<proteinExistence type="inferred from homology"/>
<dbReference type="OrthoDB" id="1908104at2759"/>
<evidence type="ECO:0000313" key="6">
    <source>
        <dbReference type="Proteomes" id="UP000825935"/>
    </source>
</evidence>
<accession>A0A8T2VIN1</accession>
<evidence type="ECO:0000256" key="2">
    <source>
        <dbReference type="ARBA" id="ARBA00022704"/>
    </source>
</evidence>
<organism evidence="5 6">
    <name type="scientific">Ceratopteris richardii</name>
    <name type="common">Triangle waterfern</name>
    <dbReference type="NCBI Taxonomy" id="49495"/>
    <lineage>
        <taxon>Eukaryota</taxon>
        <taxon>Viridiplantae</taxon>
        <taxon>Streptophyta</taxon>
        <taxon>Embryophyta</taxon>
        <taxon>Tracheophyta</taxon>
        <taxon>Polypodiopsida</taxon>
        <taxon>Polypodiidae</taxon>
        <taxon>Polypodiales</taxon>
        <taxon>Pteridineae</taxon>
        <taxon>Pteridaceae</taxon>
        <taxon>Parkerioideae</taxon>
        <taxon>Ceratopteris</taxon>
    </lineage>
</organism>
<dbReference type="InterPro" id="IPR000010">
    <property type="entry name" value="Cystatin_dom"/>
</dbReference>
<evidence type="ECO:0000313" key="5">
    <source>
        <dbReference type="EMBL" id="KAH7445676.1"/>
    </source>
</evidence>
<name>A0A8T2VIN1_CERRI</name>
<dbReference type="PANTHER" id="PTHR11413:SF103">
    <property type="entry name" value="CYSTEINE PROTEINASE INHIBITOR 12"/>
    <property type="match status" value="1"/>
</dbReference>
<evidence type="ECO:0000256" key="1">
    <source>
        <dbReference type="ARBA" id="ARBA00022690"/>
    </source>
</evidence>
<dbReference type="PROSITE" id="PS00287">
    <property type="entry name" value="CYSTATIN"/>
    <property type="match status" value="1"/>
</dbReference>
<reference evidence="5" key="1">
    <citation type="submission" date="2021-08" db="EMBL/GenBank/DDBJ databases">
        <title>WGS assembly of Ceratopteris richardii.</title>
        <authorList>
            <person name="Marchant D.B."/>
            <person name="Chen G."/>
            <person name="Jenkins J."/>
            <person name="Shu S."/>
            <person name="Leebens-Mack J."/>
            <person name="Grimwood J."/>
            <person name="Schmutz J."/>
            <person name="Soltis P."/>
            <person name="Soltis D."/>
            <person name="Chen Z.-H."/>
        </authorList>
    </citation>
    <scope>NUCLEOTIDE SEQUENCE</scope>
    <source>
        <strain evidence="5">Whitten #5841</strain>
        <tissue evidence="5">Leaf</tissue>
    </source>
</reference>
<dbReference type="SMART" id="SM00043">
    <property type="entry name" value="CY"/>
    <property type="match status" value="1"/>
</dbReference>
<comment type="caution">
    <text evidence="5">The sequence shown here is derived from an EMBL/GenBank/DDBJ whole genome shotgun (WGS) entry which is preliminary data.</text>
</comment>
<dbReference type="CDD" id="cd00042">
    <property type="entry name" value="CY"/>
    <property type="match status" value="1"/>
</dbReference>